<dbReference type="EMBL" id="JH000917">
    <property type="protein sequence ID" value="EGW09978.1"/>
    <property type="molecule type" value="Genomic_DNA"/>
</dbReference>
<evidence type="ECO:0000313" key="2">
    <source>
        <dbReference type="Proteomes" id="UP000001075"/>
    </source>
</evidence>
<reference evidence="2" key="1">
    <citation type="journal article" date="2011" name="Nat. Biotechnol.">
        <title>The genomic sequence of the Chinese hamster ovary (CHO)-K1 cell line.</title>
        <authorList>
            <person name="Xu X."/>
            <person name="Nagarajan H."/>
            <person name="Lewis N.E."/>
            <person name="Pan S."/>
            <person name="Cai Z."/>
            <person name="Liu X."/>
            <person name="Chen W."/>
            <person name="Xie M."/>
            <person name="Wang W."/>
            <person name="Hammond S."/>
            <person name="Andersen M.R."/>
            <person name="Neff N."/>
            <person name="Passarelli B."/>
            <person name="Koh W."/>
            <person name="Fan H.C."/>
            <person name="Wang J."/>
            <person name="Gui Y."/>
            <person name="Lee K.H."/>
            <person name="Betenbaugh M.J."/>
            <person name="Quake S.R."/>
            <person name="Famili I."/>
            <person name="Palsson B.O."/>
            <person name="Wang J."/>
        </authorList>
    </citation>
    <scope>NUCLEOTIDE SEQUENCE [LARGE SCALE GENOMIC DNA]</scope>
    <source>
        <strain evidence="2">CHO K1 cell line</strain>
    </source>
</reference>
<accession>G3HYA7</accession>
<dbReference type="AlphaFoldDB" id="G3HYA7"/>
<dbReference type="Proteomes" id="UP000001075">
    <property type="component" value="Unassembled WGS sequence"/>
</dbReference>
<proteinExistence type="predicted"/>
<evidence type="ECO:0000313" key="1">
    <source>
        <dbReference type="EMBL" id="EGW09978.1"/>
    </source>
</evidence>
<sequence>MLLAAGRLHSGTPASAELLLTFPRGASSEGSGGWEAKALTVCPRLYFPDM</sequence>
<dbReference type="InParanoid" id="G3HYA7"/>
<protein>
    <submittedName>
        <fullName evidence="1">Uncharacterized protein</fullName>
    </submittedName>
</protein>
<name>G3HYA7_CRIGR</name>
<gene>
    <name evidence="1" type="ORF">I79_016031</name>
</gene>
<organism evidence="1 2">
    <name type="scientific">Cricetulus griseus</name>
    <name type="common">Chinese hamster</name>
    <name type="synonym">Cricetulus barabensis griseus</name>
    <dbReference type="NCBI Taxonomy" id="10029"/>
    <lineage>
        <taxon>Eukaryota</taxon>
        <taxon>Metazoa</taxon>
        <taxon>Chordata</taxon>
        <taxon>Craniata</taxon>
        <taxon>Vertebrata</taxon>
        <taxon>Euteleostomi</taxon>
        <taxon>Mammalia</taxon>
        <taxon>Eutheria</taxon>
        <taxon>Euarchontoglires</taxon>
        <taxon>Glires</taxon>
        <taxon>Rodentia</taxon>
        <taxon>Myomorpha</taxon>
        <taxon>Muroidea</taxon>
        <taxon>Cricetidae</taxon>
        <taxon>Cricetinae</taxon>
        <taxon>Cricetulus</taxon>
    </lineage>
</organism>